<evidence type="ECO:0000256" key="1">
    <source>
        <dbReference type="SAM" id="SignalP"/>
    </source>
</evidence>
<protein>
    <submittedName>
        <fullName evidence="3">DUF1735 domain-containing protein</fullName>
    </submittedName>
</protein>
<feature type="domain" description="BT-3987-like N-terminal" evidence="2">
    <location>
        <begin position="46"/>
        <end position="157"/>
    </location>
</feature>
<evidence type="ECO:0000259" key="2">
    <source>
        <dbReference type="Pfam" id="PF08522"/>
    </source>
</evidence>
<dbReference type="Pfam" id="PF08522">
    <property type="entry name" value="BT_3987-like_N"/>
    <property type="match status" value="2"/>
</dbReference>
<dbReference type="Proteomes" id="UP000326921">
    <property type="component" value="Chromosome"/>
</dbReference>
<organism evidence="3 4">
    <name type="scientific">Sphingobacterium zhuxiongii</name>
    <dbReference type="NCBI Taxonomy" id="2662364"/>
    <lineage>
        <taxon>Bacteria</taxon>
        <taxon>Pseudomonadati</taxon>
        <taxon>Bacteroidota</taxon>
        <taxon>Sphingobacteriia</taxon>
        <taxon>Sphingobacteriales</taxon>
        <taxon>Sphingobacteriaceae</taxon>
        <taxon>Sphingobacterium</taxon>
    </lineage>
</organism>
<evidence type="ECO:0000313" key="4">
    <source>
        <dbReference type="Proteomes" id="UP000326921"/>
    </source>
</evidence>
<feature type="chain" id="PRO_5024998735" evidence="1">
    <location>
        <begin position="29"/>
        <end position="314"/>
    </location>
</feature>
<dbReference type="KEGG" id="sphe:GFH32_11750"/>
<proteinExistence type="predicted"/>
<keyword evidence="4" id="KW-1185">Reference proteome</keyword>
<dbReference type="AlphaFoldDB" id="A0A5Q0QGB9"/>
<dbReference type="Gene3D" id="2.60.40.1740">
    <property type="entry name" value="hypothetical protein (bacova_03559)"/>
    <property type="match status" value="2"/>
</dbReference>
<dbReference type="InterPro" id="IPR013728">
    <property type="entry name" value="BT_3987-like_N"/>
</dbReference>
<name>A0A5Q0QGB9_9SPHI</name>
<feature type="domain" description="BT-3987-like N-terminal" evidence="2">
    <location>
        <begin position="192"/>
        <end position="297"/>
    </location>
</feature>
<keyword evidence="1" id="KW-0732">Signal</keyword>
<dbReference type="EMBL" id="CP045652">
    <property type="protein sequence ID" value="QGA26948.1"/>
    <property type="molecule type" value="Genomic_DNA"/>
</dbReference>
<sequence length="314" mass="35207">MVGKLNRVIMRNKLKQYLLILCSLITFAHFYACEDTLLNNMVDDRVYLLKSGLNETQVYNFDQATAKVIVVKSGVGQTERKVRLDVSPNVLSAYNTANLTDYKALPTSVYTLQAGELNIPTDSREAVFEFIIDVVKYRAALANEPGVTFVIPCEVTNLNPGERDSAKMQTLVLPTIIEPYIYFSNPGFRTENNDITSKSQDILHFINKIEINYPANGAVQYTLGIPANSSSLIAEYNATHSSNYVMLPTDAVSLQTTGEIIQGVNYGNYTFQILKSKLANKYGKYLLPLKIEQVSQSKIHPTDNIVLIPFNYYE</sequence>
<gene>
    <name evidence="3" type="ORF">GFH32_11750</name>
</gene>
<accession>A0A5Q0QGB9</accession>
<feature type="signal peptide" evidence="1">
    <location>
        <begin position="1"/>
        <end position="28"/>
    </location>
</feature>
<reference evidence="3 4" key="1">
    <citation type="submission" date="2019-10" db="EMBL/GenBank/DDBJ databases">
        <authorList>
            <person name="Dong K."/>
        </authorList>
    </citation>
    <scope>NUCLEOTIDE SEQUENCE [LARGE SCALE GENOMIC DNA]</scope>
    <source>
        <strain evidence="4">dk4302</strain>
    </source>
</reference>
<evidence type="ECO:0000313" key="3">
    <source>
        <dbReference type="EMBL" id="QGA26948.1"/>
    </source>
</evidence>